<dbReference type="Gene3D" id="3.40.50.720">
    <property type="entry name" value="NAD(P)-binding Rossmann-like Domain"/>
    <property type="match status" value="2"/>
</dbReference>
<proteinExistence type="inferred from homology"/>
<dbReference type="PIRSF" id="PIRSF039099">
    <property type="entry name" value="APP-BP1"/>
    <property type="match status" value="1"/>
</dbReference>
<dbReference type="AlphaFoldDB" id="A0AAD5U696"/>
<keyword evidence="4 5" id="KW-0833">Ubl conjugation pathway</keyword>
<comment type="similarity">
    <text evidence="2 5">Belongs to the ubiquitin-activating E1 family. ULA1 subfamily.</text>
</comment>
<comment type="pathway">
    <text evidence="1 5">Protein modification; protein neddylation.</text>
</comment>
<name>A0AAD5U696_9FUNG</name>
<protein>
    <recommendedName>
        <fullName evidence="3 5">NEDD8-activating enzyme E1 regulatory subunit</fullName>
    </recommendedName>
</protein>
<dbReference type="PANTHER" id="PTHR10953">
    <property type="entry name" value="UBIQUITIN-ACTIVATING ENZYME E1"/>
    <property type="match status" value="1"/>
</dbReference>
<dbReference type="InterPro" id="IPR045886">
    <property type="entry name" value="ThiF/MoeB/HesA"/>
</dbReference>
<gene>
    <name evidence="7" type="primary">APP-BP1</name>
    <name evidence="7" type="ORF">HK099_005953</name>
</gene>
<evidence type="ECO:0000256" key="5">
    <source>
        <dbReference type="PIRNR" id="PIRNR039099"/>
    </source>
</evidence>
<dbReference type="GO" id="GO:0045116">
    <property type="term" value="P:protein neddylation"/>
    <property type="evidence" value="ECO:0007669"/>
    <property type="project" value="UniProtKB-UniRule"/>
</dbReference>
<evidence type="ECO:0000259" key="6">
    <source>
        <dbReference type="Pfam" id="PF00899"/>
    </source>
</evidence>
<evidence type="ECO:0000313" key="7">
    <source>
        <dbReference type="EMBL" id="KAJ3225897.1"/>
    </source>
</evidence>
<dbReference type="InterPro" id="IPR035985">
    <property type="entry name" value="Ubiquitin-activating_enz"/>
</dbReference>
<feature type="domain" description="THIF-type NAD/FAD binding fold" evidence="6">
    <location>
        <begin position="11"/>
        <end position="540"/>
    </location>
</feature>
<comment type="function">
    <text evidence="5">Regulatory subunit of the dimeric UBA3-ULA1 E1 enzyme.</text>
</comment>
<dbReference type="SUPFAM" id="SSF69572">
    <property type="entry name" value="Activating enzymes of the ubiquitin-like proteins"/>
    <property type="match status" value="1"/>
</dbReference>
<evidence type="ECO:0000256" key="3">
    <source>
        <dbReference type="ARBA" id="ARBA00015407"/>
    </source>
</evidence>
<organism evidence="7 8">
    <name type="scientific">Clydaea vesicula</name>
    <dbReference type="NCBI Taxonomy" id="447962"/>
    <lineage>
        <taxon>Eukaryota</taxon>
        <taxon>Fungi</taxon>
        <taxon>Fungi incertae sedis</taxon>
        <taxon>Chytridiomycota</taxon>
        <taxon>Chytridiomycota incertae sedis</taxon>
        <taxon>Chytridiomycetes</taxon>
        <taxon>Lobulomycetales</taxon>
        <taxon>Lobulomycetaceae</taxon>
        <taxon>Clydaea</taxon>
    </lineage>
</organism>
<dbReference type="GO" id="GO:0019781">
    <property type="term" value="F:NEDD8 activating enzyme activity"/>
    <property type="evidence" value="ECO:0007669"/>
    <property type="project" value="UniProtKB-UniRule"/>
</dbReference>
<dbReference type="PANTHER" id="PTHR10953:SF29">
    <property type="entry name" value="NEDD8-ACTIVATING ENZYME E1 REGULATORY SUBUNIT"/>
    <property type="match status" value="1"/>
</dbReference>
<dbReference type="Pfam" id="PF00899">
    <property type="entry name" value="ThiF"/>
    <property type="match status" value="1"/>
</dbReference>
<evidence type="ECO:0000256" key="2">
    <source>
        <dbReference type="ARBA" id="ARBA00006868"/>
    </source>
</evidence>
<sequence>MQQPNTKTQRYDRQLRLWHNHGQQALENSKVLLINGSATGTEILKNLVLPGIQSFTVLDGNKVANADLGNNFFLTRESVGKSRSKEVTDLLRELNNDVEGNHLEEDPTNLINNDLNFFKKFTIVVASQLIEVELLKLSAFLWENNIPLIVVRTYGFIGYLRIAVPEHTVVETHPEQIVDLRLDSPFKELSTFANSFDFSTMTSFELSHVPYVVLLLRSLGEFRQQYGHLPSSTNEKNEFKNLIKQKMSGVTSETENFDEALSSAFRTYSPTSNTQSILQDEKISNLNLKSTNFWILAKALKSFIENEGNGFLPVAGTLPDMKSDTTSYVELQTIYKNKAKQDVASVNNYLLEILNNLGKPKDSIPLEEVERFCKNANFLRVIKYRSLNDEYLNASTTLGFTTNDILHLTVLKKKKFFYKGKLLEDLNSNVVFFVLIRAVDSFWEKYRRYPGVHNSEVDADIPLLKRCTQNLLQGWGVNPGLIQDDHIHCMVRAGACEMHNMAAIQGGIVAQEIIKILTGQYIPLDNSFIFNGMNSTSTTFRI</sequence>
<accession>A0AAD5U696</accession>
<dbReference type="Proteomes" id="UP001211065">
    <property type="component" value="Unassembled WGS sequence"/>
</dbReference>
<dbReference type="CDD" id="cd01493">
    <property type="entry name" value="APPBP1_RUB"/>
    <property type="match status" value="1"/>
</dbReference>
<dbReference type="GO" id="GO:0005737">
    <property type="term" value="C:cytoplasm"/>
    <property type="evidence" value="ECO:0007669"/>
    <property type="project" value="TreeGrafter"/>
</dbReference>
<dbReference type="EMBL" id="JADGJW010000049">
    <property type="protein sequence ID" value="KAJ3225897.1"/>
    <property type="molecule type" value="Genomic_DNA"/>
</dbReference>
<dbReference type="FunFam" id="3.40.50.720:FF:000475">
    <property type="entry name" value="NEDD8-activating enzyme E1 regulatory subunit"/>
    <property type="match status" value="1"/>
</dbReference>
<dbReference type="InterPro" id="IPR000594">
    <property type="entry name" value="ThiF_NAD_FAD-bd"/>
</dbReference>
<reference evidence="7" key="1">
    <citation type="submission" date="2020-05" db="EMBL/GenBank/DDBJ databases">
        <title>Phylogenomic resolution of chytrid fungi.</title>
        <authorList>
            <person name="Stajich J.E."/>
            <person name="Amses K."/>
            <person name="Simmons R."/>
            <person name="Seto K."/>
            <person name="Myers J."/>
            <person name="Bonds A."/>
            <person name="Quandt C.A."/>
            <person name="Barry K."/>
            <person name="Liu P."/>
            <person name="Grigoriev I."/>
            <person name="Longcore J.E."/>
            <person name="James T.Y."/>
        </authorList>
    </citation>
    <scope>NUCLEOTIDE SEQUENCE</scope>
    <source>
        <strain evidence="7">JEL0476</strain>
    </source>
</reference>
<dbReference type="InterPro" id="IPR030667">
    <property type="entry name" value="APP-BP1"/>
</dbReference>
<keyword evidence="8" id="KW-1185">Reference proteome</keyword>
<evidence type="ECO:0000256" key="1">
    <source>
        <dbReference type="ARBA" id="ARBA00005032"/>
    </source>
</evidence>
<evidence type="ECO:0000313" key="8">
    <source>
        <dbReference type="Proteomes" id="UP001211065"/>
    </source>
</evidence>
<comment type="caution">
    <text evidence="7">The sequence shown here is derived from an EMBL/GenBank/DDBJ whole genome shotgun (WGS) entry which is preliminary data.</text>
</comment>
<evidence type="ECO:0000256" key="4">
    <source>
        <dbReference type="ARBA" id="ARBA00022786"/>
    </source>
</evidence>